<evidence type="ECO:0000256" key="3">
    <source>
        <dbReference type="ARBA" id="ARBA00022989"/>
    </source>
</evidence>
<keyword evidence="9" id="KW-1185">Reference proteome</keyword>
<dbReference type="OrthoDB" id="272778at2759"/>
<evidence type="ECO:0000259" key="7">
    <source>
        <dbReference type="PROSITE" id="PS50030"/>
    </source>
</evidence>
<dbReference type="EMBL" id="CAICTM010000025">
    <property type="protein sequence ID" value="CAB9497753.1"/>
    <property type="molecule type" value="Genomic_DNA"/>
</dbReference>
<feature type="transmembrane region" description="Helical" evidence="6">
    <location>
        <begin position="26"/>
        <end position="47"/>
    </location>
</feature>
<dbReference type="Pfam" id="PF00627">
    <property type="entry name" value="UBA"/>
    <property type="match status" value="1"/>
</dbReference>
<dbReference type="SUPFAM" id="SSF144091">
    <property type="entry name" value="Rhomboid-like"/>
    <property type="match status" value="1"/>
</dbReference>
<reference evidence="8" key="1">
    <citation type="submission" date="2020-06" db="EMBL/GenBank/DDBJ databases">
        <authorList>
            <consortium name="Plant Systems Biology data submission"/>
        </authorList>
    </citation>
    <scope>NUCLEOTIDE SEQUENCE</scope>
    <source>
        <strain evidence="8">D6</strain>
    </source>
</reference>
<feature type="region of interest" description="Disordered" evidence="5">
    <location>
        <begin position="276"/>
        <end position="301"/>
    </location>
</feature>
<evidence type="ECO:0000256" key="6">
    <source>
        <dbReference type="SAM" id="Phobius"/>
    </source>
</evidence>
<dbReference type="GO" id="GO:0004252">
    <property type="term" value="F:serine-type endopeptidase activity"/>
    <property type="evidence" value="ECO:0007669"/>
    <property type="project" value="TreeGrafter"/>
</dbReference>
<dbReference type="InterPro" id="IPR035952">
    <property type="entry name" value="Rhomboid-like_sf"/>
</dbReference>
<dbReference type="PROSITE" id="PS50030">
    <property type="entry name" value="UBA"/>
    <property type="match status" value="1"/>
</dbReference>
<evidence type="ECO:0000256" key="1">
    <source>
        <dbReference type="ARBA" id="ARBA00004141"/>
    </source>
</evidence>
<dbReference type="FunFam" id="1.10.8.10:FF:000003">
    <property type="entry name" value="UV excision repair protein RAD23 homolog"/>
    <property type="match status" value="1"/>
</dbReference>
<dbReference type="Proteomes" id="UP001153069">
    <property type="component" value="Unassembled WGS sequence"/>
</dbReference>
<feature type="transmembrane region" description="Helical" evidence="6">
    <location>
        <begin position="198"/>
        <end position="218"/>
    </location>
</feature>
<comment type="caution">
    <text evidence="8">The sequence shown here is derived from an EMBL/GenBank/DDBJ whole genome shotgun (WGS) entry which is preliminary data.</text>
</comment>
<protein>
    <submittedName>
        <fullName evidence="8">Rhomboid-like protein</fullName>
    </submittedName>
</protein>
<dbReference type="Gene3D" id="1.20.1540.10">
    <property type="entry name" value="Rhomboid-like"/>
    <property type="match status" value="1"/>
</dbReference>
<gene>
    <name evidence="8" type="ORF">SEMRO_25_G016960.1</name>
</gene>
<comment type="subcellular location">
    <subcellularLocation>
        <location evidence="1">Membrane</location>
        <topology evidence="1">Multi-pass membrane protein</topology>
    </subcellularLocation>
</comment>
<keyword evidence="4 6" id="KW-0472">Membrane</keyword>
<evidence type="ECO:0000313" key="8">
    <source>
        <dbReference type="EMBL" id="CAB9497753.1"/>
    </source>
</evidence>
<feature type="domain" description="UBA" evidence="7">
    <location>
        <begin position="295"/>
        <end position="335"/>
    </location>
</feature>
<feature type="transmembrane region" description="Helical" evidence="6">
    <location>
        <begin position="115"/>
        <end position="141"/>
    </location>
</feature>
<keyword evidence="3 6" id="KW-1133">Transmembrane helix</keyword>
<dbReference type="GO" id="GO:0016020">
    <property type="term" value="C:membrane"/>
    <property type="evidence" value="ECO:0007669"/>
    <property type="project" value="UniProtKB-SubCell"/>
</dbReference>
<dbReference type="InterPro" id="IPR009060">
    <property type="entry name" value="UBA-like_sf"/>
</dbReference>
<dbReference type="SMART" id="SM00165">
    <property type="entry name" value="UBA"/>
    <property type="match status" value="1"/>
</dbReference>
<name>A0A9N8H0Q9_9STRA</name>
<feature type="compositionally biased region" description="Pro residues" evidence="5">
    <location>
        <begin position="280"/>
        <end position="298"/>
    </location>
</feature>
<feature type="transmembrane region" description="Helical" evidence="6">
    <location>
        <begin position="84"/>
        <end position="103"/>
    </location>
</feature>
<dbReference type="Gene3D" id="1.10.8.10">
    <property type="entry name" value="DNA helicase RuvA subunit, C-terminal domain"/>
    <property type="match status" value="1"/>
</dbReference>
<sequence length="335" mass="36698">MMQRNAQLIGGPNNNNNNNAASSSSWFVGAPISRLYAIATVVFYVLFHSKSAHESMMMDSFRMLRASQYGNSSSEWHRYWSSKLTFGSTGELVMGGMLLTYLSRQFEREMGSRKFGVFLLVTTISAMMMEMAFVVGVSTLMEKSQGYRYQGPYAVLGALMYLFHRYTPRLHPRFFAILGFTFSEKSFYYFWFSQVVGYGGTSTILATALGVATGYIYILTNLHQTVDIPDAIAKPLASLGAHLSDPPPRMVAPSGRRAAAGAGGAGADALQRLMRNNLPPAQPPQRPAAAAPPAPPDPAAIEQLTSMGFDRQRVMDALQATNNNVERAADRLLSG</sequence>
<evidence type="ECO:0000256" key="4">
    <source>
        <dbReference type="ARBA" id="ARBA00023136"/>
    </source>
</evidence>
<dbReference type="AlphaFoldDB" id="A0A9N8H0Q9"/>
<accession>A0A9N8H0Q9</accession>
<evidence type="ECO:0000256" key="5">
    <source>
        <dbReference type="SAM" id="MobiDB-lite"/>
    </source>
</evidence>
<organism evidence="8 9">
    <name type="scientific">Seminavis robusta</name>
    <dbReference type="NCBI Taxonomy" id="568900"/>
    <lineage>
        <taxon>Eukaryota</taxon>
        <taxon>Sar</taxon>
        <taxon>Stramenopiles</taxon>
        <taxon>Ochrophyta</taxon>
        <taxon>Bacillariophyta</taxon>
        <taxon>Bacillariophyceae</taxon>
        <taxon>Bacillariophycidae</taxon>
        <taxon>Naviculales</taxon>
        <taxon>Naviculaceae</taxon>
        <taxon>Seminavis</taxon>
    </lineage>
</organism>
<dbReference type="PANTHER" id="PTHR43066:SF21">
    <property type="entry name" value="UBIQUITIN-ASSOCIATED DOMAIN-CONTAINING PROTEIN 2"/>
    <property type="match status" value="1"/>
</dbReference>
<dbReference type="SUPFAM" id="SSF46934">
    <property type="entry name" value="UBA-like"/>
    <property type="match status" value="1"/>
</dbReference>
<dbReference type="PANTHER" id="PTHR43066">
    <property type="entry name" value="RHOMBOID-RELATED PROTEIN"/>
    <property type="match status" value="1"/>
</dbReference>
<dbReference type="InterPro" id="IPR015940">
    <property type="entry name" value="UBA"/>
</dbReference>
<keyword evidence="2 6" id="KW-0812">Transmembrane</keyword>
<evidence type="ECO:0000313" key="9">
    <source>
        <dbReference type="Proteomes" id="UP001153069"/>
    </source>
</evidence>
<evidence type="ECO:0000256" key="2">
    <source>
        <dbReference type="ARBA" id="ARBA00022692"/>
    </source>
</evidence>
<proteinExistence type="predicted"/>